<keyword evidence="3" id="KW-0489">Methyltransferase</keyword>
<protein>
    <submittedName>
        <fullName evidence="3">Methyltransferase domain-containing protein</fullName>
    </submittedName>
</protein>
<sequence>MSTTGRKPSPQAASTAKMVIEECMADGACVEAIIARLALRFETGVDAAELADVALKMSSPDLRKRDRLQRIADLLRHRPDIFATLRETGAAVRHERDEWETDAAVVRRLAAGFDAAATISHAASVQLSSLGDEEKLTAATDEIVTWLQGQGFTGPDQDILDIGCGIGRFESALSDAAHRIVGIDISLEMISVARRRCAGLRNVDLRPTSGLDLADFGNASFDCVLAVDSFPYLVLAGLAERYFKEIARVLKPSGMAALLNYSYRGSPALDRADVHRLAEAGGMQVVVDGEKPFRLWDGNAFLLTASDGTLRPNDCWGVKETRHQRDKAPKRKGTKEKRAPKRQGHL</sequence>
<evidence type="ECO:0000313" key="3">
    <source>
        <dbReference type="EMBL" id="CAH2395281.1"/>
    </source>
</evidence>
<feature type="compositionally biased region" description="Basic residues" evidence="1">
    <location>
        <begin position="328"/>
        <end position="346"/>
    </location>
</feature>
<dbReference type="Proteomes" id="UP001152604">
    <property type="component" value="Unassembled WGS sequence"/>
</dbReference>
<feature type="compositionally biased region" description="Basic and acidic residues" evidence="1">
    <location>
        <begin position="317"/>
        <end position="327"/>
    </location>
</feature>
<evidence type="ECO:0000256" key="1">
    <source>
        <dbReference type="SAM" id="MobiDB-lite"/>
    </source>
</evidence>
<proteinExistence type="predicted"/>
<dbReference type="PANTHER" id="PTHR42912">
    <property type="entry name" value="METHYLTRANSFERASE"/>
    <property type="match status" value="1"/>
</dbReference>
<dbReference type="CDD" id="cd02440">
    <property type="entry name" value="AdoMet_MTases"/>
    <property type="match status" value="1"/>
</dbReference>
<dbReference type="Pfam" id="PF13649">
    <property type="entry name" value="Methyltransf_25"/>
    <property type="match status" value="1"/>
</dbReference>
<accession>A0ABM9DGD1</accession>
<gene>
    <name evidence="3" type="ORF">MES4922_120067</name>
</gene>
<feature type="domain" description="Methyltransferase" evidence="2">
    <location>
        <begin position="159"/>
        <end position="254"/>
    </location>
</feature>
<dbReference type="GO" id="GO:0032259">
    <property type="term" value="P:methylation"/>
    <property type="evidence" value="ECO:0007669"/>
    <property type="project" value="UniProtKB-KW"/>
</dbReference>
<feature type="region of interest" description="Disordered" evidence="1">
    <location>
        <begin position="314"/>
        <end position="346"/>
    </location>
</feature>
<evidence type="ECO:0000313" key="4">
    <source>
        <dbReference type="Proteomes" id="UP001152604"/>
    </source>
</evidence>
<dbReference type="GO" id="GO:0008168">
    <property type="term" value="F:methyltransferase activity"/>
    <property type="evidence" value="ECO:0007669"/>
    <property type="project" value="UniProtKB-KW"/>
</dbReference>
<name>A0ABM9DGD1_9HYPH</name>
<evidence type="ECO:0000259" key="2">
    <source>
        <dbReference type="Pfam" id="PF13649"/>
    </source>
</evidence>
<dbReference type="InterPro" id="IPR041698">
    <property type="entry name" value="Methyltransf_25"/>
</dbReference>
<dbReference type="SUPFAM" id="SSF53335">
    <property type="entry name" value="S-adenosyl-L-methionine-dependent methyltransferases"/>
    <property type="match status" value="1"/>
</dbReference>
<keyword evidence="4" id="KW-1185">Reference proteome</keyword>
<reference evidence="3" key="1">
    <citation type="submission" date="2022-03" db="EMBL/GenBank/DDBJ databases">
        <authorList>
            <person name="Brunel B."/>
        </authorList>
    </citation>
    <scope>NUCLEOTIDE SEQUENCE</scope>
    <source>
        <strain evidence="3">STM4922sample</strain>
    </source>
</reference>
<dbReference type="Gene3D" id="3.40.50.150">
    <property type="entry name" value="Vaccinia Virus protein VP39"/>
    <property type="match status" value="1"/>
</dbReference>
<dbReference type="InterPro" id="IPR029063">
    <property type="entry name" value="SAM-dependent_MTases_sf"/>
</dbReference>
<dbReference type="EMBL" id="CAKXZS010000004">
    <property type="protein sequence ID" value="CAH2395281.1"/>
    <property type="molecule type" value="Genomic_DNA"/>
</dbReference>
<organism evidence="3 4">
    <name type="scientific">Mesorhizobium ventifaucium</name>
    <dbReference type="NCBI Taxonomy" id="666020"/>
    <lineage>
        <taxon>Bacteria</taxon>
        <taxon>Pseudomonadati</taxon>
        <taxon>Pseudomonadota</taxon>
        <taxon>Alphaproteobacteria</taxon>
        <taxon>Hyphomicrobiales</taxon>
        <taxon>Phyllobacteriaceae</taxon>
        <taxon>Mesorhizobium</taxon>
    </lineage>
</organism>
<dbReference type="PANTHER" id="PTHR42912:SF93">
    <property type="entry name" value="N6-ADENOSINE-METHYLTRANSFERASE TMT1A"/>
    <property type="match status" value="1"/>
</dbReference>
<dbReference type="InterPro" id="IPR050508">
    <property type="entry name" value="Methyltransf_Superfamily"/>
</dbReference>
<keyword evidence="3" id="KW-0808">Transferase</keyword>
<comment type="caution">
    <text evidence="3">The sequence shown here is derived from an EMBL/GenBank/DDBJ whole genome shotgun (WGS) entry which is preliminary data.</text>
</comment>